<evidence type="ECO:0000313" key="6">
    <source>
        <dbReference type="Proteomes" id="UP000006272"/>
    </source>
</evidence>
<accession>K6GWJ4</accession>
<dbReference type="Pfam" id="PF13237">
    <property type="entry name" value="Fer4_10"/>
    <property type="match status" value="1"/>
</dbReference>
<evidence type="ECO:0000256" key="3">
    <source>
        <dbReference type="ARBA" id="ARBA00023014"/>
    </source>
</evidence>
<evidence type="ECO:0000259" key="4">
    <source>
        <dbReference type="PROSITE" id="PS51379"/>
    </source>
</evidence>
<feature type="domain" description="4Fe-4S ferredoxin-type" evidence="4">
    <location>
        <begin position="41"/>
        <end position="70"/>
    </location>
</feature>
<keyword evidence="2" id="KW-0408">Iron</keyword>
<proteinExistence type="predicted"/>
<dbReference type="GO" id="GO:0051536">
    <property type="term" value="F:iron-sulfur cluster binding"/>
    <property type="evidence" value="ECO:0007669"/>
    <property type="project" value="UniProtKB-KW"/>
</dbReference>
<comment type="caution">
    <text evidence="5">The sequence shown here is derived from an EMBL/GenBank/DDBJ whole genome shotgun (WGS) entry which is preliminary data.</text>
</comment>
<protein>
    <submittedName>
        <fullName evidence="5">Dissimilatory sulfite reductase (Desulfoviridin), alpha/beta subunit</fullName>
    </submittedName>
</protein>
<keyword evidence="3" id="KW-0411">Iron-sulfur</keyword>
<dbReference type="GO" id="GO:0046872">
    <property type="term" value="F:metal ion binding"/>
    <property type="evidence" value="ECO:0007669"/>
    <property type="project" value="UniProtKB-KW"/>
</dbReference>
<keyword evidence="1" id="KW-0479">Metal-binding</keyword>
<feature type="domain" description="4Fe-4S ferredoxin-type" evidence="4">
    <location>
        <begin position="11"/>
        <end position="40"/>
    </location>
</feature>
<evidence type="ECO:0000256" key="1">
    <source>
        <dbReference type="ARBA" id="ARBA00022723"/>
    </source>
</evidence>
<dbReference type="PROSITE" id="PS51379">
    <property type="entry name" value="4FE4S_FER_2"/>
    <property type="match status" value="2"/>
</dbReference>
<dbReference type="PROSITE" id="PS00198">
    <property type="entry name" value="4FE4S_FER_1"/>
    <property type="match status" value="1"/>
</dbReference>
<dbReference type="InterPro" id="IPR017900">
    <property type="entry name" value="4Fe4S_Fe_S_CS"/>
</dbReference>
<dbReference type="SUPFAM" id="SSF54862">
    <property type="entry name" value="4Fe-4S ferredoxins"/>
    <property type="match status" value="1"/>
</dbReference>
<organism evidence="5 6">
    <name type="scientific">Solidesulfovibrio magneticus str. Maddingley MBC34</name>
    <dbReference type="NCBI Taxonomy" id="1206767"/>
    <lineage>
        <taxon>Bacteria</taxon>
        <taxon>Pseudomonadati</taxon>
        <taxon>Thermodesulfobacteriota</taxon>
        <taxon>Desulfovibrionia</taxon>
        <taxon>Desulfovibrionales</taxon>
        <taxon>Desulfovibrionaceae</taxon>
        <taxon>Solidesulfovibrio</taxon>
    </lineage>
</organism>
<evidence type="ECO:0000313" key="5">
    <source>
        <dbReference type="EMBL" id="EKO41240.1"/>
    </source>
</evidence>
<dbReference type="EMBL" id="ALAO01000013">
    <property type="protein sequence ID" value="EKO41240.1"/>
    <property type="molecule type" value="Genomic_DNA"/>
</dbReference>
<evidence type="ECO:0000256" key="2">
    <source>
        <dbReference type="ARBA" id="ARBA00023004"/>
    </source>
</evidence>
<name>K6GWJ4_9BACT</name>
<dbReference type="Gene3D" id="3.30.70.20">
    <property type="match status" value="1"/>
</dbReference>
<dbReference type="InterPro" id="IPR017896">
    <property type="entry name" value="4Fe4S_Fe-S-bd"/>
</dbReference>
<dbReference type="AlphaFoldDB" id="K6GWJ4"/>
<reference evidence="5 6" key="1">
    <citation type="submission" date="2012-07" db="EMBL/GenBank/DDBJ databases">
        <title>Draft genome sequence of Desulfovibrio magneticus str. Maddingley MBC34 obtained from a metagenomic sequence of a methanogenic enrichment isolated from coal-seam formation water in Victoria, Australia.</title>
        <authorList>
            <person name="Greenfield P."/>
            <person name="Hendry P."/>
            <person name="Li D."/>
            <person name="Rosewarne C.P."/>
            <person name="Tran-Dinh N."/>
            <person name="Elbourne L.D.H."/>
            <person name="Paulsen I.T."/>
            <person name="Midgley D.J."/>
        </authorList>
    </citation>
    <scope>NUCLEOTIDE SEQUENCE [LARGE SCALE GENOMIC DNA]</scope>
    <source>
        <strain evidence="6">Maddingley MBC34</strain>
    </source>
</reference>
<dbReference type="Proteomes" id="UP000006272">
    <property type="component" value="Unassembled WGS sequence"/>
</dbReference>
<dbReference type="PATRIC" id="fig|1206767.3.peg.20"/>
<sequence length="77" mass="7688">MAAEPASAGRLALRVDPSRCLGCGQCLPSCPRGLLAVRGGLAVVTDVARCDGRGRCLGHCSADALTLGPGSWPPDGA</sequence>
<gene>
    <name evidence="5" type="ORF">B193_0031</name>
</gene>